<organism evidence="9 10">
    <name type="scientific">Oncorhynchus kisutch</name>
    <name type="common">Coho salmon</name>
    <name type="synonym">Salmo kisutch</name>
    <dbReference type="NCBI Taxonomy" id="8019"/>
    <lineage>
        <taxon>Eukaryota</taxon>
        <taxon>Metazoa</taxon>
        <taxon>Chordata</taxon>
        <taxon>Craniata</taxon>
        <taxon>Vertebrata</taxon>
        <taxon>Euteleostomi</taxon>
        <taxon>Actinopterygii</taxon>
        <taxon>Neopterygii</taxon>
        <taxon>Teleostei</taxon>
        <taxon>Protacanthopterygii</taxon>
        <taxon>Salmoniformes</taxon>
        <taxon>Salmonidae</taxon>
        <taxon>Salmoninae</taxon>
        <taxon>Oncorhynchus</taxon>
    </lineage>
</organism>
<dbReference type="Ensembl" id="ENSOKIT00005023700.1">
    <property type="protein sequence ID" value="ENSOKIP00005022312.1"/>
    <property type="gene ID" value="ENSOKIG00005009795.1"/>
</dbReference>
<proteinExistence type="inferred from homology"/>
<sequence length="149" mass="16660">MQVMSYSFQSSAVCLVLCRYALSIMLLANDSFSPKKFFAMVGLSKKSPPEIEKIFMILDQDKSGYIEQDELQLFLQNFSKGARPLTAAETRAFLLAGDKDGDGKIGWDGRVTRPSGRLLFIVMSLVLEAELRHFALDRPAAKSKLAKLY</sequence>
<evidence type="ECO:0000256" key="4">
    <source>
        <dbReference type="ARBA" id="ARBA00023179"/>
    </source>
</evidence>
<keyword evidence="3 6" id="KW-0106">Calcium</keyword>
<evidence type="ECO:0000256" key="3">
    <source>
        <dbReference type="ARBA" id="ARBA00022837"/>
    </source>
</evidence>
<dbReference type="PRINTS" id="PR01697">
    <property type="entry name" value="PARVALBUMIN"/>
</dbReference>
<name>A0A8C7DPK2_ONCKI</name>
<dbReference type="InterPro" id="IPR008080">
    <property type="entry name" value="Parvalbumin"/>
</dbReference>
<evidence type="ECO:0000256" key="2">
    <source>
        <dbReference type="ARBA" id="ARBA00022723"/>
    </source>
</evidence>
<accession>A0A8C7DPK2</accession>
<dbReference type="Proteomes" id="UP000694557">
    <property type="component" value="Unassembled WGS sequence"/>
</dbReference>
<gene>
    <name evidence="9" type="primary">LOC109870296</name>
</gene>
<dbReference type="Pfam" id="PF13499">
    <property type="entry name" value="EF-hand_7"/>
    <property type="match status" value="1"/>
</dbReference>
<dbReference type="GO" id="GO:0005737">
    <property type="term" value="C:cytoplasm"/>
    <property type="evidence" value="ECO:0007669"/>
    <property type="project" value="TreeGrafter"/>
</dbReference>
<feature type="binding site" evidence="6">
    <location>
        <position position="70"/>
    </location>
    <ligand>
        <name>Ca(2+)</name>
        <dbReference type="ChEBI" id="CHEBI:29108"/>
        <label>1</label>
    </ligand>
</feature>
<dbReference type="InterPro" id="IPR018247">
    <property type="entry name" value="EF_Hand_1_Ca_BS"/>
</dbReference>
<dbReference type="PROSITE" id="PS50222">
    <property type="entry name" value="EF_HAND_2"/>
    <property type="match status" value="1"/>
</dbReference>
<dbReference type="InterPro" id="IPR002048">
    <property type="entry name" value="EF_hand_dom"/>
</dbReference>
<feature type="binding site" evidence="6">
    <location>
        <position position="61"/>
    </location>
    <ligand>
        <name>Ca(2+)</name>
        <dbReference type="ChEBI" id="CHEBI:29108"/>
        <label>1</label>
    </ligand>
</feature>
<comment type="function">
    <text evidence="5 7">In muscle, parvalbumin is thought to be involved in relaxation after contraction. It binds two calcium ions.</text>
</comment>
<feature type="binding site" evidence="6">
    <location>
        <position position="102"/>
    </location>
    <ligand>
        <name>Ca(2+)</name>
        <dbReference type="ChEBI" id="CHEBI:29108"/>
        <label>2</label>
    </ligand>
</feature>
<dbReference type="PANTHER" id="PTHR11653:SF12">
    <property type="entry name" value="PARVALBUMIN"/>
    <property type="match status" value="1"/>
</dbReference>
<reference evidence="9" key="1">
    <citation type="submission" date="2025-08" db="UniProtKB">
        <authorList>
            <consortium name="Ensembl"/>
        </authorList>
    </citation>
    <scope>IDENTIFICATION</scope>
</reference>
<reference evidence="9" key="2">
    <citation type="submission" date="2025-09" db="UniProtKB">
        <authorList>
            <consortium name="Ensembl"/>
        </authorList>
    </citation>
    <scope>IDENTIFICATION</scope>
</reference>
<dbReference type="InterPro" id="IPR011992">
    <property type="entry name" value="EF-hand-dom_pair"/>
</dbReference>
<feature type="binding site" evidence="6">
    <location>
        <position position="100"/>
    </location>
    <ligand>
        <name>Ca(2+)</name>
        <dbReference type="ChEBI" id="CHEBI:29108"/>
        <label>1</label>
    </ligand>
</feature>
<evidence type="ECO:0000313" key="9">
    <source>
        <dbReference type="Ensembl" id="ENSOKIP00005022312.1"/>
    </source>
</evidence>
<dbReference type="GeneTree" id="ENSGT00940000163144"/>
<feature type="binding site" evidence="6">
    <location>
        <position position="104"/>
    </location>
    <ligand>
        <name>Ca(2+)</name>
        <dbReference type="ChEBI" id="CHEBI:29108"/>
        <label>1</label>
    </ligand>
</feature>
<evidence type="ECO:0000256" key="6">
    <source>
        <dbReference type="PIRSR" id="PIRSR608080-1"/>
    </source>
</evidence>
<feature type="binding site" evidence="6">
    <location>
        <position position="59"/>
    </location>
    <ligand>
        <name>Ca(2+)</name>
        <dbReference type="ChEBI" id="CHEBI:29108"/>
        <label>1</label>
    </ligand>
</feature>
<feature type="domain" description="EF-hand" evidence="8">
    <location>
        <begin position="46"/>
        <end position="81"/>
    </location>
</feature>
<protein>
    <recommendedName>
        <fullName evidence="7">Parvalbumin</fullName>
    </recommendedName>
</protein>
<dbReference type="PROSITE" id="PS00018">
    <property type="entry name" value="EF_HAND_1"/>
    <property type="match status" value="1"/>
</dbReference>
<dbReference type="PANTHER" id="PTHR11653">
    <property type="entry name" value="PARVALBUMIN ALPHA"/>
    <property type="match status" value="1"/>
</dbReference>
<keyword evidence="2 6" id="KW-0479">Metal-binding</keyword>
<dbReference type="SMART" id="SM00054">
    <property type="entry name" value="EFh"/>
    <property type="match status" value="1"/>
</dbReference>
<evidence type="ECO:0000313" key="10">
    <source>
        <dbReference type="Proteomes" id="UP000694557"/>
    </source>
</evidence>
<evidence type="ECO:0000256" key="7">
    <source>
        <dbReference type="RuleBase" id="RU368048"/>
    </source>
</evidence>
<evidence type="ECO:0000256" key="1">
    <source>
        <dbReference type="ARBA" id="ARBA00009753"/>
    </source>
</evidence>
<keyword evidence="4" id="KW-0514">Muscle protein</keyword>
<feature type="binding site" evidence="6">
    <location>
        <position position="63"/>
    </location>
    <ligand>
        <name>Ca(2+)</name>
        <dbReference type="ChEBI" id="CHEBI:29108"/>
        <label>1</label>
    </ligand>
</feature>
<dbReference type="Gene3D" id="1.10.238.10">
    <property type="entry name" value="EF-hand"/>
    <property type="match status" value="1"/>
</dbReference>
<evidence type="ECO:0000256" key="5">
    <source>
        <dbReference type="ARBA" id="ARBA00025308"/>
    </source>
</evidence>
<feature type="binding site" evidence="6">
    <location>
        <position position="65"/>
    </location>
    <ligand>
        <name>Ca(2+)</name>
        <dbReference type="ChEBI" id="CHEBI:29108"/>
        <label>1</label>
    </ligand>
</feature>
<feature type="binding site" evidence="6">
    <location>
        <position position="98"/>
    </location>
    <ligand>
        <name>Ca(2+)</name>
        <dbReference type="ChEBI" id="CHEBI:29108"/>
        <label>1</label>
    </ligand>
</feature>
<comment type="similarity">
    <text evidence="1 7">Belongs to the parvalbumin family.</text>
</comment>
<dbReference type="GO" id="GO:0005509">
    <property type="term" value="F:calcium ion binding"/>
    <property type="evidence" value="ECO:0007669"/>
    <property type="project" value="UniProtKB-UniRule"/>
</dbReference>
<keyword evidence="10" id="KW-1185">Reference proteome</keyword>
<evidence type="ECO:0000259" key="8">
    <source>
        <dbReference type="PROSITE" id="PS50222"/>
    </source>
</evidence>
<dbReference type="CDD" id="cd16255">
    <property type="entry name" value="EFh_parvalbumin_beta"/>
    <property type="match status" value="1"/>
</dbReference>
<dbReference type="SUPFAM" id="SSF47473">
    <property type="entry name" value="EF-hand"/>
    <property type="match status" value="1"/>
</dbReference>
<dbReference type="AlphaFoldDB" id="A0A8C7DPK2"/>